<dbReference type="GO" id="GO:0004806">
    <property type="term" value="F:triacylglycerol lipase activity"/>
    <property type="evidence" value="ECO:0007669"/>
    <property type="project" value="TreeGrafter"/>
</dbReference>
<dbReference type="PRINTS" id="PR00080">
    <property type="entry name" value="SDRFAMILY"/>
</dbReference>
<reference evidence="4" key="1">
    <citation type="journal article" date="2020" name="Stud. Mycol.">
        <title>101 Dothideomycetes genomes: a test case for predicting lifestyles and emergence of pathogens.</title>
        <authorList>
            <person name="Haridas S."/>
            <person name="Albert R."/>
            <person name="Binder M."/>
            <person name="Bloem J."/>
            <person name="Labutti K."/>
            <person name="Salamov A."/>
            <person name="Andreopoulos B."/>
            <person name="Baker S."/>
            <person name="Barry K."/>
            <person name="Bills G."/>
            <person name="Bluhm B."/>
            <person name="Cannon C."/>
            <person name="Castanera R."/>
            <person name="Culley D."/>
            <person name="Daum C."/>
            <person name="Ezra D."/>
            <person name="Gonzalez J."/>
            <person name="Henrissat B."/>
            <person name="Kuo A."/>
            <person name="Liang C."/>
            <person name="Lipzen A."/>
            <person name="Lutzoni F."/>
            <person name="Magnuson J."/>
            <person name="Mondo S."/>
            <person name="Nolan M."/>
            <person name="Ohm R."/>
            <person name="Pangilinan J."/>
            <person name="Park H.-J."/>
            <person name="Ramirez L."/>
            <person name="Alfaro M."/>
            <person name="Sun H."/>
            <person name="Tritt A."/>
            <person name="Yoshinaga Y."/>
            <person name="Zwiers L.-H."/>
            <person name="Turgeon B."/>
            <person name="Goodwin S."/>
            <person name="Spatafora J."/>
            <person name="Crous P."/>
            <person name="Grigoriev I."/>
        </authorList>
    </citation>
    <scope>NUCLEOTIDE SEQUENCE</scope>
    <source>
        <strain evidence="4">CBS 113818</strain>
    </source>
</reference>
<dbReference type="PRINTS" id="PR00081">
    <property type="entry name" value="GDHRDH"/>
</dbReference>
<accession>A0A6A7A6V2</accession>
<dbReference type="GO" id="GO:0006654">
    <property type="term" value="P:phosphatidic acid biosynthetic process"/>
    <property type="evidence" value="ECO:0007669"/>
    <property type="project" value="TreeGrafter"/>
</dbReference>
<proteinExistence type="inferred from homology"/>
<evidence type="ECO:0000256" key="3">
    <source>
        <dbReference type="RuleBase" id="RU000363"/>
    </source>
</evidence>
<dbReference type="Pfam" id="PF00106">
    <property type="entry name" value="adh_short"/>
    <property type="match status" value="1"/>
</dbReference>
<dbReference type="GO" id="GO:0019433">
    <property type="term" value="P:triglyceride catabolic process"/>
    <property type="evidence" value="ECO:0007669"/>
    <property type="project" value="TreeGrafter"/>
</dbReference>
<dbReference type="OrthoDB" id="2102561at2759"/>
<keyword evidence="5" id="KW-1185">Reference proteome</keyword>
<organism evidence="4 5">
    <name type="scientific">Ophiobolus disseminans</name>
    <dbReference type="NCBI Taxonomy" id="1469910"/>
    <lineage>
        <taxon>Eukaryota</taxon>
        <taxon>Fungi</taxon>
        <taxon>Dikarya</taxon>
        <taxon>Ascomycota</taxon>
        <taxon>Pezizomycotina</taxon>
        <taxon>Dothideomycetes</taxon>
        <taxon>Pleosporomycetidae</taxon>
        <taxon>Pleosporales</taxon>
        <taxon>Pleosporineae</taxon>
        <taxon>Phaeosphaeriaceae</taxon>
        <taxon>Ophiobolus</taxon>
    </lineage>
</organism>
<name>A0A6A7A6V2_9PLEO</name>
<dbReference type="GO" id="GO:0005811">
    <property type="term" value="C:lipid droplet"/>
    <property type="evidence" value="ECO:0007669"/>
    <property type="project" value="TreeGrafter"/>
</dbReference>
<evidence type="ECO:0000313" key="5">
    <source>
        <dbReference type="Proteomes" id="UP000799424"/>
    </source>
</evidence>
<dbReference type="InterPro" id="IPR002347">
    <property type="entry name" value="SDR_fam"/>
</dbReference>
<sequence>MGITHKTCLVTGCSEGGVGAALAEAFQKAGYHVFVTARTPSKVPARLHEASNVTILALDVASSESIATAAKIIRNQTEGRLDVLINNAGHGLNMPALDTSIEKAKELFNSNFFGVLEMIQVFSHMLIKARGVIVNNASLGGLSPIPFITIYNGSKAALITAGEGWRLELAPLGVRVITLVTGGVATKFLTNLEPLVLPEGSYYTSIKDMIEEHPEHIPFGMDPGTFALSVLRRVEKGYTGKYWVGGATCIARIAMLLFPQFALDQISLWPKPFTKKLAGEHGKRMTEERKKMA</sequence>
<dbReference type="PANTHER" id="PTHR44169:SF6">
    <property type="entry name" value="NADPH-DEPENDENT 1-ACYLDIHYDROXYACETONE PHOSPHATE REDUCTASE"/>
    <property type="match status" value="1"/>
</dbReference>
<evidence type="ECO:0000256" key="1">
    <source>
        <dbReference type="ARBA" id="ARBA00006484"/>
    </source>
</evidence>
<keyword evidence="2" id="KW-0560">Oxidoreductase</keyword>
<evidence type="ECO:0000256" key="2">
    <source>
        <dbReference type="ARBA" id="ARBA00023002"/>
    </source>
</evidence>
<dbReference type="InterPro" id="IPR036291">
    <property type="entry name" value="NAD(P)-bd_dom_sf"/>
</dbReference>
<dbReference type="GO" id="GO:0005783">
    <property type="term" value="C:endoplasmic reticulum"/>
    <property type="evidence" value="ECO:0007669"/>
    <property type="project" value="TreeGrafter"/>
</dbReference>
<dbReference type="Gene3D" id="3.40.50.720">
    <property type="entry name" value="NAD(P)-binding Rossmann-like Domain"/>
    <property type="match status" value="1"/>
</dbReference>
<dbReference type="PANTHER" id="PTHR44169">
    <property type="entry name" value="NADPH-DEPENDENT 1-ACYLDIHYDROXYACETONE PHOSPHATE REDUCTASE"/>
    <property type="match status" value="1"/>
</dbReference>
<dbReference type="GO" id="GO:0000140">
    <property type="term" value="F:acylglycerone-phosphate reductase (NADP+) activity"/>
    <property type="evidence" value="ECO:0007669"/>
    <property type="project" value="TreeGrafter"/>
</dbReference>
<dbReference type="SUPFAM" id="SSF51735">
    <property type="entry name" value="NAD(P)-binding Rossmann-fold domains"/>
    <property type="match status" value="1"/>
</dbReference>
<evidence type="ECO:0000313" key="4">
    <source>
        <dbReference type="EMBL" id="KAF2828417.1"/>
    </source>
</evidence>
<protein>
    <submittedName>
        <fullName evidence="4">NAD(P)-binding protein</fullName>
    </submittedName>
</protein>
<gene>
    <name evidence="4" type="ORF">CC86DRAFT_319199</name>
</gene>
<dbReference type="AlphaFoldDB" id="A0A6A7A6V2"/>
<dbReference type="EMBL" id="MU006222">
    <property type="protein sequence ID" value="KAF2828417.1"/>
    <property type="molecule type" value="Genomic_DNA"/>
</dbReference>
<dbReference type="Proteomes" id="UP000799424">
    <property type="component" value="Unassembled WGS sequence"/>
</dbReference>
<comment type="similarity">
    <text evidence="1 3">Belongs to the short-chain dehydrogenases/reductases (SDR) family.</text>
</comment>